<feature type="transmembrane region" description="Helical" evidence="8">
    <location>
        <begin position="141"/>
        <end position="166"/>
    </location>
</feature>
<feature type="transmembrane region" description="Helical" evidence="8">
    <location>
        <begin position="172"/>
        <end position="190"/>
    </location>
</feature>
<keyword evidence="3" id="KW-0813">Transport</keyword>
<comment type="similarity">
    <text evidence="2">Belongs to the AzlC family.</text>
</comment>
<dbReference type="PANTHER" id="PTHR34979">
    <property type="entry name" value="INNER MEMBRANE PROTEIN YGAZ"/>
    <property type="match status" value="1"/>
</dbReference>
<dbReference type="EMBL" id="BAABLW010000005">
    <property type="protein sequence ID" value="GAA4916892.1"/>
    <property type="molecule type" value="Genomic_DNA"/>
</dbReference>
<evidence type="ECO:0000256" key="4">
    <source>
        <dbReference type="ARBA" id="ARBA00022475"/>
    </source>
</evidence>
<comment type="caution">
    <text evidence="9">The sequence shown here is derived from an EMBL/GenBank/DDBJ whole genome shotgun (WGS) entry which is preliminary data.</text>
</comment>
<keyword evidence="7 8" id="KW-0472">Membrane</keyword>
<comment type="subcellular location">
    <subcellularLocation>
        <location evidence="1">Cell membrane</location>
        <topology evidence="1">Multi-pass membrane protein</topology>
    </subcellularLocation>
</comment>
<dbReference type="RefSeq" id="WP_345477006.1">
    <property type="nucleotide sequence ID" value="NZ_BAABLW010000005.1"/>
</dbReference>
<evidence type="ECO:0000313" key="10">
    <source>
        <dbReference type="Proteomes" id="UP001500368"/>
    </source>
</evidence>
<evidence type="ECO:0000256" key="2">
    <source>
        <dbReference type="ARBA" id="ARBA00010735"/>
    </source>
</evidence>
<dbReference type="Pfam" id="PF03591">
    <property type="entry name" value="AzlC"/>
    <property type="match status" value="1"/>
</dbReference>
<feature type="transmembrane region" description="Helical" evidence="8">
    <location>
        <begin position="66"/>
        <end position="88"/>
    </location>
</feature>
<evidence type="ECO:0000256" key="1">
    <source>
        <dbReference type="ARBA" id="ARBA00004651"/>
    </source>
</evidence>
<feature type="transmembrane region" description="Helical" evidence="8">
    <location>
        <begin position="197"/>
        <end position="213"/>
    </location>
</feature>
<evidence type="ECO:0000256" key="6">
    <source>
        <dbReference type="ARBA" id="ARBA00022989"/>
    </source>
</evidence>
<accession>A0ABP9FUL6</accession>
<proteinExistence type="inferred from homology"/>
<protein>
    <submittedName>
        <fullName evidence="9">AzlC family ABC transporter permease</fullName>
    </submittedName>
</protein>
<evidence type="ECO:0000256" key="5">
    <source>
        <dbReference type="ARBA" id="ARBA00022692"/>
    </source>
</evidence>
<name>A0ABP9FUL6_9MICC</name>
<dbReference type="Proteomes" id="UP001500368">
    <property type="component" value="Unassembled WGS sequence"/>
</dbReference>
<keyword evidence="6 8" id="KW-1133">Transmembrane helix</keyword>
<organism evidence="9 10">
    <name type="scientific">Nesterenkonia rhizosphaerae</name>
    <dbReference type="NCBI Taxonomy" id="1348272"/>
    <lineage>
        <taxon>Bacteria</taxon>
        <taxon>Bacillati</taxon>
        <taxon>Actinomycetota</taxon>
        <taxon>Actinomycetes</taxon>
        <taxon>Micrococcales</taxon>
        <taxon>Micrococcaceae</taxon>
        <taxon>Nesterenkonia</taxon>
    </lineage>
</organism>
<evidence type="ECO:0000256" key="3">
    <source>
        <dbReference type="ARBA" id="ARBA00022448"/>
    </source>
</evidence>
<keyword evidence="10" id="KW-1185">Reference proteome</keyword>
<dbReference type="InterPro" id="IPR011606">
    <property type="entry name" value="Brnchd-chn_aa_trnsp_permease"/>
</dbReference>
<reference evidence="10" key="1">
    <citation type="journal article" date="2019" name="Int. J. Syst. Evol. Microbiol.">
        <title>The Global Catalogue of Microorganisms (GCM) 10K type strain sequencing project: providing services to taxonomists for standard genome sequencing and annotation.</title>
        <authorList>
            <consortium name="The Broad Institute Genomics Platform"/>
            <consortium name="The Broad Institute Genome Sequencing Center for Infectious Disease"/>
            <person name="Wu L."/>
            <person name="Ma J."/>
        </authorList>
    </citation>
    <scope>NUCLEOTIDE SEQUENCE [LARGE SCALE GENOMIC DNA]</scope>
    <source>
        <strain evidence="10">JCM 19129</strain>
    </source>
</reference>
<keyword evidence="4" id="KW-1003">Cell membrane</keyword>
<feature type="transmembrane region" description="Helical" evidence="8">
    <location>
        <begin position="20"/>
        <end position="46"/>
    </location>
</feature>
<evidence type="ECO:0000256" key="8">
    <source>
        <dbReference type="SAM" id="Phobius"/>
    </source>
</evidence>
<sequence>MNRALDSTMAPQSATRRALLGAKLAAPIIIGYLPVAFAFGIVGRLADLPDWATITMSVIVYGGASQFAALQLLSTGGLSAIISTTFIINSRHMLLSASLGPKLHRMNRWQKALFSLELTDEAYALHDAQYRSRPQRSRTEVFTANLLVHVSWVVGTILGVSFGHIVPNLDQLGLDFALTAMFIAILFTSVLKSAHDWLVAGLAGGIAVVVTLAGAGIWATVIAALTAATIGWLISMRRRRRTIGKAVSLSPQKTREAGA</sequence>
<evidence type="ECO:0000256" key="7">
    <source>
        <dbReference type="ARBA" id="ARBA00023136"/>
    </source>
</evidence>
<feature type="transmembrane region" description="Helical" evidence="8">
    <location>
        <begin position="219"/>
        <end position="235"/>
    </location>
</feature>
<evidence type="ECO:0000313" key="9">
    <source>
        <dbReference type="EMBL" id="GAA4916892.1"/>
    </source>
</evidence>
<gene>
    <name evidence="9" type="ORF">GCM10025790_10370</name>
</gene>
<dbReference type="PANTHER" id="PTHR34979:SF1">
    <property type="entry name" value="INNER MEMBRANE PROTEIN YGAZ"/>
    <property type="match status" value="1"/>
</dbReference>
<keyword evidence="5 8" id="KW-0812">Transmembrane</keyword>